<comment type="caution">
    <text evidence="9">The sequence shown here is derived from an EMBL/GenBank/DDBJ whole genome shotgun (WGS) entry which is preliminary data.</text>
</comment>
<organism evidence="9 10">
    <name type="scientific">Rhodothalassium salexigens DSM 2132</name>
    <dbReference type="NCBI Taxonomy" id="1188247"/>
    <lineage>
        <taxon>Bacteria</taxon>
        <taxon>Pseudomonadati</taxon>
        <taxon>Pseudomonadota</taxon>
        <taxon>Alphaproteobacteria</taxon>
        <taxon>Rhodothalassiales</taxon>
        <taxon>Rhodothalassiaceae</taxon>
        <taxon>Rhodothalassium</taxon>
    </lineage>
</organism>
<keyword evidence="9" id="KW-0966">Cell projection</keyword>
<dbReference type="PROSITE" id="PS00588">
    <property type="entry name" value="FLAGELLA_BB_ROD"/>
    <property type="match status" value="1"/>
</dbReference>
<keyword evidence="4 7" id="KW-0975">Bacterial flagellum</keyword>
<evidence type="ECO:0000256" key="3">
    <source>
        <dbReference type="ARBA" id="ARBA00014376"/>
    </source>
</evidence>
<dbReference type="Pfam" id="PF00460">
    <property type="entry name" value="Flg_bb_rod"/>
    <property type="match status" value="1"/>
</dbReference>
<dbReference type="Proteomes" id="UP000295399">
    <property type="component" value="Unassembled WGS sequence"/>
</dbReference>
<comment type="subunit">
    <text evidence="6">The basal body constitutes a major portion of the flagellar organelle and consists of a number of rings mounted on a central rod. In Gram-negative bacteria, at least four rings, L, P, S and M are present, whereas Gram-positive bacteria lack the L and P rings. The rod consists of about 26 subunits of FlgG in the distal portion, and FlgB, FlgC and FlgF build up the proximal portion of the rod with about 6 subunits each. Rod assembly occurs by export via the flagellum-specific pathway of its constituent proteins and by their incorporation into the rod structure in the probable order of FlgB, FlgC, FlgF and FlgG. Another protein, FliE, also assembles onto the stable rod structure.</text>
</comment>
<name>A0A4R2PDP3_RHOSA</name>
<keyword evidence="10" id="KW-1185">Reference proteome</keyword>
<evidence type="ECO:0000256" key="2">
    <source>
        <dbReference type="ARBA" id="ARBA00009677"/>
    </source>
</evidence>
<dbReference type="AlphaFoldDB" id="A0A4R2PDP3"/>
<evidence type="ECO:0000256" key="1">
    <source>
        <dbReference type="ARBA" id="ARBA00004117"/>
    </source>
</evidence>
<dbReference type="GO" id="GO:0030694">
    <property type="term" value="C:bacterial-type flagellum basal body, rod"/>
    <property type="evidence" value="ECO:0007669"/>
    <property type="project" value="InterPro"/>
</dbReference>
<proteinExistence type="inferred from homology"/>
<gene>
    <name evidence="9" type="ORF">EV659_10946</name>
</gene>
<comment type="function">
    <text evidence="5 7">Structural component of flagellum, the bacterial motility apparatus. Part of the rod structure of flagellar basal body.</text>
</comment>
<reference evidence="9 10" key="1">
    <citation type="submission" date="2019-03" db="EMBL/GenBank/DDBJ databases">
        <title>Genomic Encyclopedia of Type Strains, Phase IV (KMG-IV): sequencing the most valuable type-strain genomes for metagenomic binning, comparative biology and taxonomic classification.</title>
        <authorList>
            <person name="Goeker M."/>
        </authorList>
    </citation>
    <scope>NUCLEOTIDE SEQUENCE [LARGE SCALE GENOMIC DNA]</scope>
    <source>
        <strain evidence="9 10">DSM 2132</strain>
    </source>
</reference>
<comment type="similarity">
    <text evidence="2 7">Belongs to the flagella basal body rod proteins family.</text>
</comment>
<evidence type="ECO:0000256" key="6">
    <source>
        <dbReference type="ARBA" id="ARBA00026072"/>
    </source>
</evidence>
<accession>A0A4R2PDP3</accession>
<keyword evidence="9" id="KW-0969">Cilium</keyword>
<feature type="domain" description="Flagellar basal body rod protein N-terminal" evidence="8">
    <location>
        <begin position="27"/>
        <end position="45"/>
    </location>
</feature>
<sequence length="153" mass="16888">MERVGVMEFFDIPLLEGLKSRMHWHNKRQQVLSENVANANTPRYTAQRMQGQNFTQLLDKTGALGNNATPTMPTVRMVASHPGHMVPPGDAFGALQAVETKAGQETPNGNNVELEEELRRVGENQMEYGLMINLYRKHSGLLKMAIGSGGGAR</sequence>
<evidence type="ECO:0000256" key="4">
    <source>
        <dbReference type="ARBA" id="ARBA00023143"/>
    </source>
</evidence>
<dbReference type="FunCoup" id="A0A4R2PDP3">
    <property type="interactions" value="58"/>
</dbReference>
<keyword evidence="9" id="KW-0282">Flagellum</keyword>
<protein>
    <recommendedName>
        <fullName evidence="3 7">Flagellar basal body rod protein FlgB</fullName>
    </recommendedName>
</protein>
<comment type="subcellular location">
    <subcellularLocation>
        <location evidence="1 7">Bacterial flagellum basal body</location>
    </subcellularLocation>
</comment>
<evidence type="ECO:0000259" key="8">
    <source>
        <dbReference type="Pfam" id="PF00460"/>
    </source>
</evidence>
<dbReference type="NCBIfam" id="TIGR01396">
    <property type="entry name" value="FlgB"/>
    <property type="match status" value="1"/>
</dbReference>
<evidence type="ECO:0000313" key="10">
    <source>
        <dbReference type="Proteomes" id="UP000295399"/>
    </source>
</evidence>
<dbReference type="EMBL" id="SLXO01000009">
    <property type="protein sequence ID" value="TCP32554.1"/>
    <property type="molecule type" value="Genomic_DNA"/>
</dbReference>
<dbReference type="PIRSF" id="PIRSF002889">
    <property type="entry name" value="Rod_FlgB"/>
    <property type="match status" value="1"/>
</dbReference>
<evidence type="ECO:0000256" key="5">
    <source>
        <dbReference type="ARBA" id="ARBA00024934"/>
    </source>
</evidence>
<dbReference type="InParanoid" id="A0A4R2PDP3"/>
<dbReference type="GO" id="GO:0071973">
    <property type="term" value="P:bacterial-type flagellum-dependent cell motility"/>
    <property type="evidence" value="ECO:0007669"/>
    <property type="project" value="InterPro"/>
</dbReference>
<evidence type="ECO:0000256" key="7">
    <source>
        <dbReference type="PIRNR" id="PIRNR002889"/>
    </source>
</evidence>
<dbReference type="OrthoDB" id="9788334at2"/>
<dbReference type="InterPro" id="IPR006300">
    <property type="entry name" value="FlgB"/>
</dbReference>
<evidence type="ECO:0000313" key="9">
    <source>
        <dbReference type="EMBL" id="TCP32554.1"/>
    </source>
</evidence>
<dbReference type="InterPro" id="IPR019776">
    <property type="entry name" value="Flagellar_basal_body_rod_CS"/>
</dbReference>
<dbReference type="InterPro" id="IPR001444">
    <property type="entry name" value="Flag_bb_rod_N"/>
</dbReference>